<organism evidence="2 3">
    <name type="scientific">Amborella trichopoda</name>
    <dbReference type="NCBI Taxonomy" id="13333"/>
    <lineage>
        <taxon>Eukaryota</taxon>
        <taxon>Viridiplantae</taxon>
        <taxon>Streptophyta</taxon>
        <taxon>Embryophyta</taxon>
        <taxon>Tracheophyta</taxon>
        <taxon>Spermatophyta</taxon>
        <taxon>Magnoliopsida</taxon>
        <taxon>Amborellales</taxon>
        <taxon>Amborellaceae</taxon>
        <taxon>Amborella</taxon>
    </lineage>
</organism>
<accession>W1NSE4</accession>
<dbReference type="HOGENOM" id="CLU_2625292_0_0_1"/>
<keyword evidence="3" id="KW-1185">Reference proteome</keyword>
<dbReference type="AlphaFoldDB" id="W1NSE4"/>
<sequence length="78" mass="8363">MQKGPGTKALEAEPDSKPVIAVGGKPREEGATLPKEEGVASWGRLMWLEELTRSINADGWKMCGEDASTKTALFCLEG</sequence>
<protein>
    <submittedName>
        <fullName evidence="2">Uncharacterized protein</fullName>
    </submittedName>
</protein>
<feature type="region of interest" description="Disordered" evidence="1">
    <location>
        <begin position="1"/>
        <end position="35"/>
    </location>
</feature>
<feature type="compositionally biased region" description="Basic and acidic residues" evidence="1">
    <location>
        <begin position="25"/>
        <end position="35"/>
    </location>
</feature>
<evidence type="ECO:0000313" key="3">
    <source>
        <dbReference type="Proteomes" id="UP000017836"/>
    </source>
</evidence>
<dbReference type="Proteomes" id="UP000017836">
    <property type="component" value="Unassembled WGS sequence"/>
</dbReference>
<gene>
    <name evidence="2" type="ORF">AMTR_s00105p00027760</name>
</gene>
<dbReference type="Gramene" id="ERN00017">
    <property type="protein sequence ID" value="ERN00017"/>
    <property type="gene ID" value="AMTR_s00105p00027760"/>
</dbReference>
<name>W1NSE4_AMBTC</name>
<evidence type="ECO:0000256" key="1">
    <source>
        <dbReference type="SAM" id="MobiDB-lite"/>
    </source>
</evidence>
<reference evidence="3" key="1">
    <citation type="journal article" date="2013" name="Science">
        <title>The Amborella genome and the evolution of flowering plants.</title>
        <authorList>
            <consortium name="Amborella Genome Project"/>
        </authorList>
    </citation>
    <scope>NUCLEOTIDE SEQUENCE [LARGE SCALE GENOMIC DNA]</scope>
</reference>
<proteinExistence type="predicted"/>
<evidence type="ECO:0000313" key="2">
    <source>
        <dbReference type="EMBL" id="ERN00017.1"/>
    </source>
</evidence>
<dbReference type="EMBL" id="KI394961">
    <property type="protein sequence ID" value="ERN00017.1"/>
    <property type="molecule type" value="Genomic_DNA"/>
</dbReference>